<evidence type="ECO:0000256" key="1">
    <source>
        <dbReference type="ARBA" id="ARBA00004479"/>
    </source>
</evidence>
<comment type="subcellular location">
    <subcellularLocation>
        <location evidence="1">Membrane</location>
        <topology evidence="1">Single-pass type I membrane protein</topology>
    </subcellularLocation>
</comment>
<dbReference type="SUPFAM" id="SSF52058">
    <property type="entry name" value="L domain-like"/>
    <property type="match status" value="1"/>
</dbReference>
<name>A0ABU6U0F6_9FABA</name>
<keyword evidence="9" id="KW-1185">Reference proteome</keyword>
<dbReference type="EMBL" id="JASCZI010100227">
    <property type="protein sequence ID" value="MED6154566.1"/>
    <property type="molecule type" value="Genomic_DNA"/>
</dbReference>
<gene>
    <name evidence="8" type="primary">EIX2</name>
    <name evidence="8" type="ORF">PIB30_113771</name>
</gene>
<proteinExistence type="predicted"/>
<feature type="non-terminal residue" evidence="8">
    <location>
        <position position="156"/>
    </location>
</feature>
<evidence type="ECO:0000313" key="8">
    <source>
        <dbReference type="EMBL" id="MED6154566.1"/>
    </source>
</evidence>
<dbReference type="PANTHER" id="PTHR48063:SF101">
    <property type="entry name" value="LRR RECEPTOR-LIKE SERINE_THREONINE-PROTEIN KINASE FLS2"/>
    <property type="match status" value="1"/>
</dbReference>
<keyword evidence="5" id="KW-0472">Membrane</keyword>
<evidence type="ECO:0000256" key="4">
    <source>
        <dbReference type="ARBA" id="ARBA00022989"/>
    </source>
</evidence>
<keyword evidence="6" id="KW-0675">Receptor</keyword>
<evidence type="ECO:0000256" key="7">
    <source>
        <dbReference type="ARBA" id="ARBA00023180"/>
    </source>
</evidence>
<protein>
    <submittedName>
        <fullName evidence="8">Receptor-like protein eix2</fullName>
    </submittedName>
</protein>
<dbReference type="Gene3D" id="3.80.10.10">
    <property type="entry name" value="Ribonuclease Inhibitor"/>
    <property type="match status" value="1"/>
</dbReference>
<evidence type="ECO:0000256" key="2">
    <source>
        <dbReference type="ARBA" id="ARBA00022692"/>
    </source>
</evidence>
<keyword evidence="4" id="KW-1133">Transmembrane helix</keyword>
<dbReference type="PANTHER" id="PTHR48063">
    <property type="entry name" value="LRR RECEPTOR-LIKE KINASE"/>
    <property type="match status" value="1"/>
</dbReference>
<accession>A0ABU6U0F6</accession>
<dbReference type="InterPro" id="IPR032675">
    <property type="entry name" value="LRR_dom_sf"/>
</dbReference>
<evidence type="ECO:0000256" key="3">
    <source>
        <dbReference type="ARBA" id="ARBA00022729"/>
    </source>
</evidence>
<evidence type="ECO:0000256" key="5">
    <source>
        <dbReference type="ARBA" id="ARBA00023136"/>
    </source>
</evidence>
<dbReference type="InterPro" id="IPR046956">
    <property type="entry name" value="RLP23-like"/>
</dbReference>
<dbReference type="Pfam" id="PF00560">
    <property type="entry name" value="LRR_1"/>
    <property type="match status" value="4"/>
</dbReference>
<comment type="caution">
    <text evidence="8">The sequence shown here is derived from an EMBL/GenBank/DDBJ whole genome shotgun (WGS) entry which is preliminary data.</text>
</comment>
<dbReference type="PRINTS" id="PR00019">
    <property type="entry name" value="LEURICHRPT"/>
</dbReference>
<evidence type="ECO:0000256" key="6">
    <source>
        <dbReference type="ARBA" id="ARBA00023170"/>
    </source>
</evidence>
<keyword evidence="7" id="KW-0325">Glycoprotein</keyword>
<organism evidence="8 9">
    <name type="scientific">Stylosanthes scabra</name>
    <dbReference type="NCBI Taxonomy" id="79078"/>
    <lineage>
        <taxon>Eukaryota</taxon>
        <taxon>Viridiplantae</taxon>
        <taxon>Streptophyta</taxon>
        <taxon>Embryophyta</taxon>
        <taxon>Tracheophyta</taxon>
        <taxon>Spermatophyta</taxon>
        <taxon>Magnoliopsida</taxon>
        <taxon>eudicotyledons</taxon>
        <taxon>Gunneridae</taxon>
        <taxon>Pentapetalae</taxon>
        <taxon>rosids</taxon>
        <taxon>fabids</taxon>
        <taxon>Fabales</taxon>
        <taxon>Fabaceae</taxon>
        <taxon>Papilionoideae</taxon>
        <taxon>50 kb inversion clade</taxon>
        <taxon>dalbergioids sensu lato</taxon>
        <taxon>Dalbergieae</taxon>
        <taxon>Pterocarpus clade</taxon>
        <taxon>Stylosanthes</taxon>
    </lineage>
</organism>
<dbReference type="Proteomes" id="UP001341840">
    <property type="component" value="Unassembled WGS sequence"/>
</dbReference>
<keyword evidence="3" id="KW-0732">Signal</keyword>
<keyword evidence="2" id="KW-0812">Transmembrane</keyword>
<dbReference type="InterPro" id="IPR001611">
    <property type="entry name" value="Leu-rich_rpt"/>
</dbReference>
<evidence type="ECO:0000313" key="9">
    <source>
        <dbReference type="Proteomes" id="UP001341840"/>
    </source>
</evidence>
<reference evidence="8 9" key="1">
    <citation type="journal article" date="2023" name="Plants (Basel)">
        <title>Bridging the Gap: Combining Genomics and Transcriptomics Approaches to Understand Stylosanthes scabra, an Orphan Legume from the Brazilian Caatinga.</title>
        <authorList>
            <person name="Ferreira-Neto J.R.C."/>
            <person name="da Silva M.D."/>
            <person name="Binneck E."/>
            <person name="de Melo N.F."/>
            <person name="da Silva R.H."/>
            <person name="de Melo A.L.T.M."/>
            <person name="Pandolfi V."/>
            <person name="Bustamante F.O."/>
            <person name="Brasileiro-Vidal A.C."/>
            <person name="Benko-Iseppon A.M."/>
        </authorList>
    </citation>
    <scope>NUCLEOTIDE SEQUENCE [LARGE SCALE GENOMIC DNA]</scope>
    <source>
        <tissue evidence="8">Leaves</tissue>
    </source>
</reference>
<sequence length="156" mass="16775">MSKYGSTLGLLRSIDLSSNKLTGEIPREIMSLVGLISLNLSRNLFSGDIPPTIGQLKSIDALDLSRNHLSGRIPSQLAQIDRLSVLDLSYNDLSGEIPLGTQLQRRDASDYAGNPKLCGAPLNNTCPIQGPQISEHDAHGDDEQSVTTEGFYVALA</sequence>